<dbReference type="Gene3D" id="2.120.10.30">
    <property type="entry name" value="TolB, C-terminal domain"/>
    <property type="match status" value="1"/>
</dbReference>
<dbReference type="PANTHER" id="PTHR19328">
    <property type="entry name" value="HEDGEHOG-INTERACTING PROTEIN"/>
    <property type="match status" value="1"/>
</dbReference>
<dbReference type="KEGG" id="plon:Pla110_37970"/>
<proteinExistence type="predicted"/>
<keyword evidence="3" id="KW-1185">Reference proteome</keyword>
<name>A0A518CS48_9PLAN</name>
<dbReference type="GO" id="GO:0016491">
    <property type="term" value="F:oxidoreductase activity"/>
    <property type="evidence" value="ECO:0007669"/>
    <property type="project" value="UniProtKB-KW"/>
</dbReference>
<sequence>MPNTIKLNLNSARCERKFKSHFDYKLAFMHSVIVVGVALTALNGSPLQAESNSTLQQDTVATWPLSEEFVPVDTSRFMYDPDPVPLEKVRVFPNLQFTRPIELTYPDDGTNRLFVAEQQGQILLFDNKNETAETTLFLDIKDVVLRKGNEEGLLGLAFHPKYKENGHLFVYYSTAGEKKDSRKSVISRFTVSADNANKVNRDTELKLLEIEQPFSNHNGGSLKFGPDGYLYIGLGDGGKANDPFVNAQNLETLLGSILRIDVDHQDEGLMYAIPADNPFVERENARGEIWAYGVRNIWRLAFDRESGQLYAGDVGQNRFEEVDLIVKGGNYGWNLREATHNFEPQSPETKRDLIDPLAEYFRGEGQSVTGGIVYRGSQLKEFEGAYFYGDYLSGNVWMLRHDGQITTENKRVANTGLSIAAFGEDQQGEMILCTFEGELYRLKQRPAEVFEKANSFPRLLSEAGLFDSVSKNKPVKGLIPYELNMPFWSDYAVKDRYIALPEAGKVVFHEQDKWEFPVGTLFVKTFWMHQDRTTLTGAKRLETRLLVHSPSGWAGYTYVYNAEGTDAELLEGSRLRSLEIKTEEGMVNQPYYFPTRTDCMTCHTKQAGFVLGLNTRQMNHTLDYHDQHVNQLDYLNKLGVFEEKLAKSSDALEAYPEWGFGNLDRSKDVKHEESQLKLPESKVQQYARGWLDVNCAMCHQPDGIAAGGQDLRFHTELKKMNVLNQEPLHGHLTVLGGAVVLPGAPLLSELYSRAGHRGVRQMPPLATNIVDPRGQEMLYRWIMELQKKPAPSQK</sequence>
<evidence type="ECO:0000259" key="1">
    <source>
        <dbReference type="Pfam" id="PF07995"/>
    </source>
</evidence>
<dbReference type="OrthoDB" id="9770043at2"/>
<protein>
    <submittedName>
        <fullName evidence="2">Soluble aldose sugar dehydrogenase YliI</fullName>
        <ecNumber evidence="2">1.1.5.-</ecNumber>
    </submittedName>
</protein>
<organism evidence="2 3">
    <name type="scientific">Polystyrenella longa</name>
    <dbReference type="NCBI Taxonomy" id="2528007"/>
    <lineage>
        <taxon>Bacteria</taxon>
        <taxon>Pseudomonadati</taxon>
        <taxon>Planctomycetota</taxon>
        <taxon>Planctomycetia</taxon>
        <taxon>Planctomycetales</taxon>
        <taxon>Planctomycetaceae</taxon>
        <taxon>Polystyrenella</taxon>
    </lineage>
</organism>
<dbReference type="PANTHER" id="PTHR19328:SF75">
    <property type="entry name" value="ALDOSE SUGAR DEHYDROGENASE YLII"/>
    <property type="match status" value="1"/>
</dbReference>
<accession>A0A518CS48</accession>
<feature type="domain" description="Glucose/Sorbosone dehydrogenase" evidence="1">
    <location>
        <begin position="99"/>
        <end position="435"/>
    </location>
</feature>
<dbReference type="EMBL" id="CP036281">
    <property type="protein sequence ID" value="QDU82042.1"/>
    <property type="molecule type" value="Genomic_DNA"/>
</dbReference>
<dbReference type="InterPro" id="IPR011041">
    <property type="entry name" value="Quinoprot_gluc/sorb_DH_b-prop"/>
</dbReference>
<reference evidence="2 3" key="1">
    <citation type="submission" date="2019-02" db="EMBL/GenBank/DDBJ databases">
        <title>Deep-cultivation of Planctomycetes and their phenomic and genomic characterization uncovers novel biology.</title>
        <authorList>
            <person name="Wiegand S."/>
            <person name="Jogler M."/>
            <person name="Boedeker C."/>
            <person name="Pinto D."/>
            <person name="Vollmers J."/>
            <person name="Rivas-Marin E."/>
            <person name="Kohn T."/>
            <person name="Peeters S.H."/>
            <person name="Heuer A."/>
            <person name="Rast P."/>
            <person name="Oberbeckmann S."/>
            <person name="Bunk B."/>
            <person name="Jeske O."/>
            <person name="Meyerdierks A."/>
            <person name="Storesund J.E."/>
            <person name="Kallscheuer N."/>
            <person name="Luecker S."/>
            <person name="Lage O.M."/>
            <person name="Pohl T."/>
            <person name="Merkel B.J."/>
            <person name="Hornburger P."/>
            <person name="Mueller R.-W."/>
            <person name="Bruemmer F."/>
            <person name="Labrenz M."/>
            <person name="Spormann A.M."/>
            <person name="Op den Camp H."/>
            <person name="Overmann J."/>
            <person name="Amann R."/>
            <person name="Jetten M.S.M."/>
            <person name="Mascher T."/>
            <person name="Medema M.H."/>
            <person name="Devos D.P."/>
            <person name="Kaster A.-K."/>
            <person name="Ovreas L."/>
            <person name="Rohde M."/>
            <person name="Galperin M.Y."/>
            <person name="Jogler C."/>
        </authorList>
    </citation>
    <scope>NUCLEOTIDE SEQUENCE [LARGE SCALE GENOMIC DNA]</scope>
    <source>
        <strain evidence="2 3">Pla110</strain>
    </source>
</reference>
<dbReference type="SUPFAM" id="SSF50952">
    <property type="entry name" value="Soluble quinoprotein glucose dehydrogenase"/>
    <property type="match status" value="1"/>
</dbReference>
<dbReference type="InterPro" id="IPR012938">
    <property type="entry name" value="Glc/Sorbosone_DH"/>
</dbReference>
<dbReference type="Pfam" id="PF07995">
    <property type="entry name" value="GSDH"/>
    <property type="match status" value="1"/>
</dbReference>
<evidence type="ECO:0000313" key="3">
    <source>
        <dbReference type="Proteomes" id="UP000317178"/>
    </source>
</evidence>
<dbReference type="Proteomes" id="UP000317178">
    <property type="component" value="Chromosome"/>
</dbReference>
<gene>
    <name evidence="2" type="primary">yliI_2</name>
    <name evidence="2" type="ORF">Pla110_37970</name>
</gene>
<dbReference type="InterPro" id="IPR011042">
    <property type="entry name" value="6-blade_b-propeller_TolB-like"/>
</dbReference>
<dbReference type="AlphaFoldDB" id="A0A518CS48"/>
<evidence type="ECO:0000313" key="2">
    <source>
        <dbReference type="EMBL" id="QDU82042.1"/>
    </source>
</evidence>
<keyword evidence="2" id="KW-0560">Oxidoreductase</keyword>
<dbReference type="EC" id="1.1.5.-" evidence="2"/>